<feature type="transmembrane region" description="Helical" evidence="6">
    <location>
        <begin position="94"/>
        <end position="112"/>
    </location>
</feature>
<feature type="transmembrane region" description="Helical" evidence="6">
    <location>
        <begin position="329"/>
        <end position="350"/>
    </location>
</feature>
<organism evidence="7 8">
    <name type="scientific">Helicobacter mastomyrinus</name>
    <dbReference type="NCBI Taxonomy" id="287948"/>
    <lineage>
        <taxon>Bacteria</taxon>
        <taxon>Pseudomonadati</taxon>
        <taxon>Campylobacterota</taxon>
        <taxon>Epsilonproteobacteria</taxon>
        <taxon>Campylobacterales</taxon>
        <taxon>Helicobacteraceae</taxon>
        <taxon>Helicobacter</taxon>
    </lineage>
</organism>
<dbReference type="PANTHER" id="PTHR33529">
    <property type="entry name" value="SLR0882 PROTEIN-RELATED"/>
    <property type="match status" value="1"/>
</dbReference>
<name>A0ABZ3F5U8_9HELI</name>
<comment type="subcellular location">
    <subcellularLocation>
        <location evidence="1">Cell membrane</location>
        <topology evidence="1">Multi-pass membrane protein</topology>
    </subcellularLocation>
</comment>
<dbReference type="PANTHER" id="PTHR33529:SF6">
    <property type="entry name" value="YJGP_YJGQ FAMILY PERMEASE"/>
    <property type="match status" value="1"/>
</dbReference>
<evidence type="ECO:0000256" key="1">
    <source>
        <dbReference type="ARBA" id="ARBA00004651"/>
    </source>
</evidence>
<feature type="transmembrane region" description="Helical" evidence="6">
    <location>
        <begin position="296"/>
        <end position="317"/>
    </location>
</feature>
<evidence type="ECO:0000313" key="8">
    <source>
        <dbReference type="Proteomes" id="UP001434737"/>
    </source>
</evidence>
<dbReference type="EMBL" id="CP145316">
    <property type="protein sequence ID" value="XAM18518.1"/>
    <property type="molecule type" value="Genomic_DNA"/>
</dbReference>
<feature type="transmembrane region" description="Helical" evidence="6">
    <location>
        <begin position="13"/>
        <end position="31"/>
    </location>
</feature>
<gene>
    <name evidence="7" type="ORF">V3I05_02235</name>
</gene>
<keyword evidence="4 6" id="KW-1133">Transmembrane helix</keyword>
<keyword evidence="8" id="KW-1185">Reference proteome</keyword>
<evidence type="ECO:0000256" key="5">
    <source>
        <dbReference type="ARBA" id="ARBA00023136"/>
    </source>
</evidence>
<dbReference type="Pfam" id="PF03739">
    <property type="entry name" value="LptF_LptG"/>
    <property type="match status" value="1"/>
</dbReference>
<protein>
    <submittedName>
        <fullName evidence="7">LptF/LptG family permease</fullName>
    </submittedName>
</protein>
<keyword evidence="5 6" id="KW-0472">Membrane</keyword>
<dbReference type="Proteomes" id="UP001434737">
    <property type="component" value="Chromosome"/>
</dbReference>
<evidence type="ECO:0000313" key="7">
    <source>
        <dbReference type="EMBL" id="XAM18518.1"/>
    </source>
</evidence>
<feature type="transmembrane region" description="Helical" evidence="6">
    <location>
        <begin position="267"/>
        <end position="290"/>
    </location>
</feature>
<dbReference type="RefSeq" id="WP_295699947.1">
    <property type="nucleotide sequence ID" value="NZ_CP145316.1"/>
</dbReference>
<evidence type="ECO:0000256" key="4">
    <source>
        <dbReference type="ARBA" id="ARBA00022989"/>
    </source>
</evidence>
<sequence>MIFRFVGFYYLKYFFIIFLGLEGFFLAIDTLKYVDELPDSANLLILFLFYDGVFALTYTLPISLVLCSVLFYMAFLKSSQLTALMALGYSKLQILFPLIFISSIFIFSFIGLNATPFAYAREYAESIIYQNTQNVRENLLLKSDNQYIFLHKLYPLLNGEARAEGIKIFVLDEEHRLVGYHEAKEAFFENNEWILKNAKSLGIVPNLILGEKALQININEELATLKGFSSKVLETIAQDKPTASIIDAFASLHIAYKQGVSSDKIRGILYGLLIVPFFVPLCIAIIAYYIPSLPRYGNLTLISFVSIIAALAIWGLFFSLSQLSVAGLVYPEIGLLFPMGILFVIFLWHIRYLNQKFS</sequence>
<feature type="transmembrane region" description="Helical" evidence="6">
    <location>
        <begin position="43"/>
        <end position="74"/>
    </location>
</feature>
<keyword evidence="2" id="KW-1003">Cell membrane</keyword>
<proteinExistence type="predicted"/>
<evidence type="ECO:0000256" key="2">
    <source>
        <dbReference type="ARBA" id="ARBA00022475"/>
    </source>
</evidence>
<reference evidence="7 8" key="1">
    <citation type="submission" date="2024-02" db="EMBL/GenBank/DDBJ databases">
        <title>Genome and pathogenicity analysis of Helicobacter mastomyrinus isolated from mice.</title>
        <authorList>
            <person name="Zhu L."/>
        </authorList>
    </citation>
    <scope>NUCLEOTIDE SEQUENCE [LARGE SCALE GENOMIC DNA]</scope>
    <source>
        <strain evidence="7 8">Hm-17</strain>
    </source>
</reference>
<accession>A0ABZ3F5U8</accession>
<dbReference type="InterPro" id="IPR005495">
    <property type="entry name" value="LptG/LptF_permease"/>
</dbReference>
<evidence type="ECO:0000256" key="6">
    <source>
        <dbReference type="SAM" id="Phobius"/>
    </source>
</evidence>
<evidence type="ECO:0000256" key="3">
    <source>
        <dbReference type="ARBA" id="ARBA00022692"/>
    </source>
</evidence>
<keyword evidence="3 6" id="KW-0812">Transmembrane</keyword>